<evidence type="ECO:0000313" key="3">
    <source>
        <dbReference type="Proteomes" id="UP000019462"/>
    </source>
</evidence>
<feature type="compositionally biased region" description="Basic and acidic residues" evidence="1">
    <location>
        <begin position="533"/>
        <end position="549"/>
    </location>
</feature>
<protein>
    <submittedName>
        <fullName evidence="2">Uncharacterized protein</fullName>
    </submittedName>
</protein>
<feature type="compositionally biased region" description="Polar residues" evidence="1">
    <location>
        <begin position="372"/>
        <end position="405"/>
    </location>
</feature>
<feature type="compositionally biased region" description="Basic and acidic residues" evidence="1">
    <location>
        <begin position="153"/>
        <end position="171"/>
    </location>
</feature>
<name>W3VLG0_MOEAP</name>
<dbReference type="AlphaFoldDB" id="W3VLG0"/>
<feature type="compositionally biased region" description="Polar residues" evidence="1">
    <location>
        <begin position="260"/>
        <end position="280"/>
    </location>
</feature>
<feature type="compositionally biased region" description="Polar residues" evidence="1">
    <location>
        <begin position="1"/>
        <end position="11"/>
    </location>
</feature>
<evidence type="ECO:0000256" key="1">
    <source>
        <dbReference type="SAM" id="MobiDB-lite"/>
    </source>
</evidence>
<feature type="compositionally biased region" description="Acidic residues" evidence="1">
    <location>
        <begin position="125"/>
        <end position="138"/>
    </location>
</feature>
<feature type="region of interest" description="Disordered" evidence="1">
    <location>
        <begin position="620"/>
        <end position="648"/>
    </location>
</feature>
<feature type="compositionally biased region" description="Polar residues" evidence="1">
    <location>
        <begin position="33"/>
        <end position="47"/>
    </location>
</feature>
<gene>
    <name evidence="2" type="ORF">PaG_03465</name>
</gene>
<dbReference type="OrthoDB" id="10550565at2759"/>
<dbReference type="HOGENOM" id="CLU_353400_0_0_1"/>
<accession>W3VLG0</accession>
<feature type="compositionally biased region" description="Polar residues" evidence="1">
    <location>
        <begin position="554"/>
        <end position="563"/>
    </location>
</feature>
<dbReference type="EMBL" id="AWNI01000011">
    <property type="protein sequence ID" value="ETS62379.1"/>
    <property type="molecule type" value="Genomic_DNA"/>
</dbReference>
<feature type="region of interest" description="Disordered" evidence="1">
    <location>
        <begin position="1"/>
        <end position="503"/>
    </location>
</feature>
<sequence>MVQAKASSDRQFSPPLTPVSQSTQVATRAFSVPSAQLLTHAPTSSLDETPRRKSMASGSLKRRDISFSVPPTDITRGPVTAEASSPRVRLKRVRRTSMGPPASPHTSSSRAKPVRRLPRPWQVRDDEEDGDESQDEIDLLTIPASQPAPAKRISSESKRAETPAPVRHDEPLPTPVEEGAGTSASQTTQRSVPPSQQTPTKSKRPKSKQAEASVPVRGDDSSQQTPAKRIKRLASGSKQAEALPGVDEPLPTPMAGDTGATASQASLSLVAPSQQTSAQRTRSESQWDETSPACQDDLPPAPVAGHTRRSPSEESQSSASPQPTSAEGMRAGSQQAEALAVHHDEPLPAPAAGNIRPGPSQQSQSSVAPVQLTASPPTPEQSMPRQSPPEQAAAQQKRSESQQAEAPTMRRDGQLTRSSPSQRDQSSVAPLLPALAQGMRPPSSSQPAPVRPPSSSQPTSARLRSSSQPTPDQSMQSRSQGDKAHADRRDGQVRWNPRQESASSLVSGYLEAVLEPPSSAQKSEYFVMPTIHPPERWERKKTVSPERTGHPSPGGSTDSSLSRAGTPKRKAAALAEEKTRSLMVNYARLAARKGDDYTVVRVQRRPGTAIDVDAEDASVIGPGTRRLPRTQPASNQLSPRSFGPALPSELDAHASSSLASVLVPAIPSADASLEALALADANGLAEAWLLISQTHTHVQLLNDRLQSTLSSLGISRRNDGSRLNAYKKQADRGLRWANALARQIHIALRTGAKSIEVCQFPEAAPRQPRRTASQTTSQTASQTATLQSSQLLRTQ</sequence>
<keyword evidence="3" id="KW-1185">Reference proteome</keyword>
<feature type="compositionally biased region" description="Low complexity" evidence="1">
    <location>
        <begin position="313"/>
        <end position="327"/>
    </location>
</feature>
<feature type="compositionally biased region" description="Polar residues" evidence="1">
    <location>
        <begin position="182"/>
        <end position="200"/>
    </location>
</feature>
<comment type="caution">
    <text evidence="2">The sequence shown here is derived from an EMBL/GenBank/DDBJ whole genome shotgun (WGS) entry which is preliminary data.</text>
</comment>
<feature type="compositionally biased region" description="Polar residues" evidence="1">
    <location>
        <begin position="442"/>
        <end position="479"/>
    </location>
</feature>
<organism evidence="2 3">
    <name type="scientific">Moesziomyces aphidis</name>
    <name type="common">Pseudozyma aphidis</name>
    <dbReference type="NCBI Taxonomy" id="84754"/>
    <lineage>
        <taxon>Eukaryota</taxon>
        <taxon>Fungi</taxon>
        <taxon>Dikarya</taxon>
        <taxon>Basidiomycota</taxon>
        <taxon>Ustilaginomycotina</taxon>
        <taxon>Ustilaginomycetes</taxon>
        <taxon>Ustilaginales</taxon>
        <taxon>Ustilaginaceae</taxon>
        <taxon>Moesziomyces</taxon>
    </lineage>
</organism>
<evidence type="ECO:0000313" key="2">
    <source>
        <dbReference type="EMBL" id="ETS62379.1"/>
    </source>
</evidence>
<proteinExistence type="predicted"/>
<feature type="region of interest" description="Disordered" evidence="1">
    <location>
        <begin position="762"/>
        <end position="795"/>
    </location>
</feature>
<dbReference type="Proteomes" id="UP000019462">
    <property type="component" value="Unassembled WGS sequence"/>
</dbReference>
<feature type="region of interest" description="Disordered" evidence="1">
    <location>
        <begin position="516"/>
        <end position="570"/>
    </location>
</feature>
<feature type="compositionally biased region" description="Basic and acidic residues" evidence="1">
    <location>
        <begin position="480"/>
        <end position="492"/>
    </location>
</feature>
<reference evidence="2 3" key="1">
    <citation type="journal article" date="2014" name="Genome Announc.">
        <title>Genome sequence of the basidiomycetous fungus Pseudozyma aphidis DSM70725, an efficient producer of biosurfactant mannosylerythritol lipids.</title>
        <authorList>
            <person name="Lorenz S."/>
            <person name="Guenther M."/>
            <person name="Grumaz C."/>
            <person name="Rupp S."/>
            <person name="Zibek S."/>
            <person name="Sohn K."/>
        </authorList>
    </citation>
    <scope>NUCLEOTIDE SEQUENCE [LARGE SCALE GENOMIC DNA]</scope>
    <source>
        <strain evidence="3">ATCC 32657 / CBS 517.83 / DSM 70725 / JCM 10318 / NBRC 10182 / NRRL Y-7954 / St-0401</strain>
    </source>
</reference>
<feature type="compositionally biased region" description="Low complexity" evidence="1">
    <location>
        <begin position="770"/>
        <end position="795"/>
    </location>
</feature>
<feature type="compositionally biased region" description="Polar residues" evidence="1">
    <location>
        <begin position="415"/>
        <end position="428"/>
    </location>
</feature>